<keyword evidence="3" id="KW-1185">Reference proteome</keyword>
<evidence type="ECO:0000313" key="3">
    <source>
        <dbReference type="Proteomes" id="UP000007754"/>
    </source>
</evidence>
<sequence>MNIIRKSKRPMLTSAGRDISSAKRRVRIPLALRTILRIRPTRAKRRVLKTVGEKKDLNTSETPRPLKRKGKQNVVRSS</sequence>
<evidence type="ECO:0000313" key="2">
    <source>
        <dbReference type="Ensembl" id="ENSTGUP00000036716.1"/>
    </source>
</evidence>
<dbReference type="Proteomes" id="UP000007754">
    <property type="component" value="Chromosome 2"/>
</dbReference>
<accession>A0A674HQZ3</accession>
<reference evidence="2" key="2">
    <citation type="submission" date="2025-08" db="UniProtKB">
        <authorList>
            <consortium name="Ensembl"/>
        </authorList>
    </citation>
    <scope>IDENTIFICATION</scope>
</reference>
<protein>
    <submittedName>
        <fullName evidence="2">Uncharacterized protein</fullName>
    </submittedName>
</protein>
<dbReference type="Ensembl" id="ENSTGUT00000031220.1">
    <property type="protein sequence ID" value="ENSTGUP00000036716.1"/>
    <property type="gene ID" value="ENSTGUG00000021008.1"/>
</dbReference>
<evidence type="ECO:0000256" key="1">
    <source>
        <dbReference type="SAM" id="MobiDB-lite"/>
    </source>
</evidence>
<feature type="region of interest" description="Disordered" evidence="1">
    <location>
        <begin position="46"/>
        <end position="78"/>
    </location>
</feature>
<reference evidence="2 3" key="1">
    <citation type="journal article" date="2010" name="Nature">
        <title>The genome of a songbird.</title>
        <authorList>
            <person name="Warren W.C."/>
            <person name="Clayton D.F."/>
            <person name="Ellegren H."/>
            <person name="Arnold A.P."/>
            <person name="Hillier L.W."/>
            <person name="Kunstner A."/>
            <person name="Searle S."/>
            <person name="White S."/>
            <person name="Vilella A.J."/>
            <person name="Fairley S."/>
            <person name="Heger A."/>
            <person name="Kong L."/>
            <person name="Ponting C.P."/>
            <person name="Jarvis E.D."/>
            <person name="Mello C.V."/>
            <person name="Minx P."/>
            <person name="Lovell P."/>
            <person name="Velho T.A."/>
            <person name="Ferris M."/>
            <person name="Balakrishnan C.N."/>
            <person name="Sinha S."/>
            <person name="Blatti C."/>
            <person name="London S.E."/>
            <person name="Li Y."/>
            <person name="Lin Y.C."/>
            <person name="George J."/>
            <person name="Sweedler J."/>
            <person name="Southey B."/>
            <person name="Gunaratne P."/>
            <person name="Watson M."/>
            <person name="Nam K."/>
            <person name="Backstrom N."/>
            <person name="Smeds L."/>
            <person name="Nabholz B."/>
            <person name="Itoh Y."/>
            <person name="Whitney O."/>
            <person name="Pfenning A.R."/>
            <person name="Howard J."/>
            <person name="Volker M."/>
            <person name="Skinner B.M."/>
            <person name="Griffin D.K."/>
            <person name="Ye L."/>
            <person name="McLaren W.M."/>
            <person name="Flicek P."/>
            <person name="Quesada V."/>
            <person name="Velasco G."/>
            <person name="Lopez-Otin C."/>
            <person name="Puente X.S."/>
            <person name="Olender T."/>
            <person name="Lancet D."/>
            <person name="Smit A.F."/>
            <person name="Hubley R."/>
            <person name="Konkel M.K."/>
            <person name="Walker J.A."/>
            <person name="Batzer M.A."/>
            <person name="Gu W."/>
            <person name="Pollock D.D."/>
            <person name="Chen L."/>
            <person name="Cheng Z."/>
            <person name="Eichler E.E."/>
            <person name="Stapley J."/>
            <person name="Slate J."/>
            <person name="Ekblom R."/>
            <person name="Birkhead T."/>
            <person name="Burke T."/>
            <person name="Burt D."/>
            <person name="Scharff C."/>
            <person name="Adam I."/>
            <person name="Richard H."/>
            <person name="Sultan M."/>
            <person name="Soldatov A."/>
            <person name="Lehrach H."/>
            <person name="Edwards S.V."/>
            <person name="Yang S.P."/>
            <person name="Li X."/>
            <person name="Graves T."/>
            <person name="Fulton L."/>
            <person name="Nelson J."/>
            <person name="Chinwalla A."/>
            <person name="Hou S."/>
            <person name="Mardis E.R."/>
            <person name="Wilson R.K."/>
        </authorList>
    </citation>
    <scope>NUCLEOTIDE SEQUENCE [LARGE SCALE GENOMIC DNA]</scope>
</reference>
<name>A0A674HQZ3_TAEGU</name>
<dbReference type="OMA" id="KYFLMTS"/>
<proteinExistence type="predicted"/>
<dbReference type="AlphaFoldDB" id="A0A674HQZ3"/>
<dbReference type="InParanoid" id="A0A674HQZ3"/>
<organism evidence="2 3">
    <name type="scientific">Taeniopygia guttata</name>
    <name type="common">Zebra finch</name>
    <name type="synonym">Poephila guttata</name>
    <dbReference type="NCBI Taxonomy" id="59729"/>
    <lineage>
        <taxon>Eukaryota</taxon>
        <taxon>Metazoa</taxon>
        <taxon>Chordata</taxon>
        <taxon>Craniata</taxon>
        <taxon>Vertebrata</taxon>
        <taxon>Euteleostomi</taxon>
        <taxon>Archelosauria</taxon>
        <taxon>Archosauria</taxon>
        <taxon>Dinosauria</taxon>
        <taxon>Saurischia</taxon>
        <taxon>Theropoda</taxon>
        <taxon>Coelurosauria</taxon>
        <taxon>Aves</taxon>
        <taxon>Neognathae</taxon>
        <taxon>Neoaves</taxon>
        <taxon>Telluraves</taxon>
        <taxon>Australaves</taxon>
        <taxon>Passeriformes</taxon>
        <taxon>Passeroidea</taxon>
        <taxon>Estrildidae</taxon>
        <taxon>Estrildinae</taxon>
        <taxon>Taeniopygia</taxon>
    </lineage>
</organism>
<reference evidence="2" key="3">
    <citation type="submission" date="2025-09" db="UniProtKB">
        <authorList>
            <consortium name="Ensembl"/>
        </authorList>
    </citation>
    <scope>IDENTIFICATION</scope>
</reference>
<dbReference type="GeneTree" id="ENSGT01150000290130"/>